<dbReference type="AlphaFoldDB" id="A0A9P6AJS9"/>
<dbReference type="EMBL" id="MU129092">
    <property type="protein sequence ID" value="KAF9507013.1"/>
    <property type="molecule type" value="Genomic_DNA"/>
</dbReference>
<dbReference type="GO" id="GO:0000981">
    <property type="term" value="F:DNA-binding transcription factor activity, RNA polymerase II-specific"/>
    <property type="evidence" value="ECO:0007669"/>
    <property type="project" value="TreeGrafter"/>
</dbReference>
<dbReference type="SUPFAM" id="SSF57667">
    <property type="entry name" value="beta-beta-alpha zinc fingers"/>
    <property type="match status" value="2"/>
</dbReference>
<dbReference type="PROSITE" id="PS00028">
    <property type="entry name" value="ZINC_FINGER_C2H2_1"/>
    <property type="match status" value="2"/>
</dbReference>
<dbReference type="PANTHER" id="PTHR14003:SF19">
    <property type="entry name" value="YY2 TRANSCRIPTION FACTOR"/>
    <property type="match status" value="1"/>
</dbReference>
<feature type="region of interest" description="Disordered" evidence="6">
    <location>
        <begin position="1"/>
        <end position="37"/>
    </location>
</feature>
<gene>
    <name evidence="8" type="ORF">BS47DRAFT_1304500</name>
</gene>
<evidence type="ECO:0000313" key="8">
    <source>
        <dbReference type="EMBL" id="KAF9507013.1"/>
    </source>
</evidence>
<name>A0A9P6AJS9_9AGAM</name>
<feature type="domain" description="C2H2-type" evidence="7">
    <location>
        <begin position="74"/>
        <end position="101"/>
    </location>
</feature>
<reference evidence="8" key="1">
    <citation type="journal article" date="2020" name="Nat. Commun.">
        <title>Large-scale genome sequencing of mycorrhizal fungi provides insights into the early evolution of symbiotic traits.</title>
        <authorList>
            <person name="Miyauchi S."/>
            <person name="Kiss E."/>
            <person name="Kuo A."/>
            <person name="Drula E."/>
            <person name="Kohler A."/>
            <person name="Sanchez-Garcia M."/>
            <person name="Morin E."/>
            <person name="Andreopoulos B."/>
            <person name="Barry K.W."/>
            <person name="Bonito G."/>
            <person name="Buee M."/>
            <person name="Carver A."/>
            <person name="Chen C."/>
            <person name="Cichocki N."/>
            <person name="Clum A."/>
            <person name="Culley D."/>
            <person name="Crous P.W."/>
            <person name="Fauchery L."/>
            <person name="Girlanda M."/>
            <person name="Hayes R.D."/>
            <person name="Keri Z."/>
            <person name="LaButti K."/>
            <person name="Lipzen A."/>
            <person name="Lombard V."/>
            <person name="Magnuson J."/>
            <person name="Maillard F."/>
            <person name="Murat C."/>
            <person name="Nolan M."/>
            <person name="Ohm R.A."/>
            <person name="Pangilinan J."/>
            <person name="Pereira M.F."/>
            <person name="Perotto S."/>
            <person name="Peter M."/>
            <person name="Pfister S."/>
            <person name="Riley R."/>
            <person name="Sitrit Y."/>
            <person name="Stielow J.B."/>
            <person name="Szollosi G."/>
            <person name="Zifcakova L."/>
            <person name="Stursova M."/>
            <person name="Spatafora J.W."/>
            <person name="Tedersoo L."/>
            <person name="Vaario L.M."/>
            <person name="Yamada A."/>
            <person name="Yan M."/>
            <person name="Wang P."/>
            <person name="Xu J."/>
            <person name="Bruns T."/>
            <person name="Baldrian P."/>
            <person name="Vilgalys R."/>
            <person name="Dunand C."/>
            <person name="Henrissat B."/>
            <person name="Grigoriev I.V."/>
            <person name="Hibbett D."/>
            <person name="Nagy L.G."/>
            <person name="Martin F.M."/>
        </authorList>
    </citation>
    <scope>NUCLEOTIDE SEQUENCE</scope>
    <source>
        <strain evidence="8">UP504</strain>
    </source>
</reference>
<dbReference type="InterPro" id="IPR036236">
    <property type="entry name" value="Znf_C2H2_sf"/>
</dbReference>
<dbReference type="GO" id="GO:0031519">
    <property type="term" value="C:PcG protein complex"/>
    <property type="evidence" value="ECO:0007669"/>
    <property type="project" value="TreeGrafter"/>
</dbReference>
<dbReference type="GO" id="GO:0005667">
    <property type="term" value="C:transcription regulator complex"/>
    <property type="evidence" value="ECO:0007669"/>
    <property type="project" value="TreeGrafter"/>
</dbReference>
<proteinExistence type="predicted"/>
<keyword evidence="9" id="KW-1185">Reference proteome</keyword>
<evidence type="ECO:0000256" key="4">
    <source>
        <dbReference type="ARBA" id="ARBA00022833"/>
    </source>
</evidence>
<organism evidence="8 9">
    <name type="scientific">Hydnum rufescens UP504</name>
    <dbReference type="NCBI Taxonomy" id="1448309"/>
    <lineage>
        <taxon>Eukaryota</taxon>
        <taxon>Fungi</taxon>
        <taxon>Dikarya</taxon>
        <taxon>Basidiomycota</taxon>
        <taxon>Agaricomycotina</taxon>
        <taxon>Agaricomycetes</taxon>
        <taxon>Cantharellales</taxon>
        <taxon>Hydnaceae</taxon>
        <taxon>Hydnum</taxon>
    </lineage>
</organism>
<accession>A0A9P6AJS9</accession>
<evidence type="ECO:0000259" key="7">
    <source>
        <dbReference type="PROSITE" id="PS50157"/>
    </source>
</evidence>
<keyword evidence="3 5" id="KW-0863">Zinc-finger</keyword>
<evidence type="ECO:0000256" key="5">
    <source>
        <dbReference type="PROSITE-ProRule" id="PRU00042"/>
    </source>
</evidence>
<dbReference type="PANTHER" id="PTHR14003">
    <property type="entry name" value="TRANSCRIPTIONAL REPRESSOR PROTEIN YY"/>
    <property type="match status" value="1"/>
</dbReference>
<dbReference type="PROSITE" id="PS50157">
    <property type="entry name" value="ZINC_FINGER_C2H2_2"/>
    <property type="match status" value="2"/>
</dbReference>
<dbReference type="GO" id="GO:0000978">
    <property type="term" value="F:RNA polymerase II cis-regulatory region sequence-specific DNA binding"/>
    <property type="evidence" value="ECO:0007669"/>
    <property type="project" value="TreeGrafter"/>
</dbReference>
<evidence type="ECO:0000256" key="2">
    <source>
        <dbReference type="ARBA" id="ARBA00022737"/>
    </source>
</evidence>
<dbReference type="Pfam" id="PF00096">
    <property type="entry name" value="zf-C2H2"/>
    <property type="match status" value="2"/>
</dbReference>
<keyword evidence="1" id="KW-0479">Metal-binding</keyword>
<keyword evidence="2" id="KW-0677">Repeat</keyword>
<keyword evidence="4" id="KW-0862">Zinc</keyword>
<dbReference type="GO" id="GO:0000785">
    <property type="term" value="C:chromatin"/>
    <property type="evidence" value="ECO:0007669"/>
    <property type="project" value="TreeGrafter"/>
</dbReference>
<comment type="caution">
    <text evidence="8">The sequence shown here is derived from an EMBL/GenBank/DDBJ whole genome shotgun (WGS) entry which is preliminary data.</text>
</comment>
<protein>
    <recommendedName>
        <fullName evidence="7">C2H2-type domain-containing protein</fullName>
    </recommendedName>
</protein>
<feature type="domain" description="C2H2-type" evidence="7">
    <location>
        <begin position="43"/>
        <end position="73"/>
    </location>
</feature>
<evidence type="ECO:0000256" key="3">
    <source>
        <dbReference type="ARBA" id="ARBA00022771"/>
    </source>
</evidence>
<dbReference type="Gene3D" id="3.30.160.60">
    <property type="entry name" value="Classic Zinc Finger"/>
    <property type="match status" value="2"/>
</dbReference>
<dbReference type="GO" id="GO:0008270">
    <property type="term" value="F:zinc ion binding"/>
    <property type="evidence" value="ECO:0007669"/>
    <property type="project" value="UniProtKB-KW"/>
</dbReference>
<dbReference type="Proteomes" id="UP000886523">
    <property type="component" value="Unassembled WGS sequence"/>
</dbReference>
<dbReference type="SMART" id="SM00355">
    <property type="entry name" value="ZnF_C2H2"/>
    <property type="match status" value="2"/>
</dbReference>
<dbReference type="InterPro" id="IPR013087">
    <property type="entry name" value="Znf_C2H2_type"/>
</dbReference>
<evidence type="ECO:0000256" key="1">
    <source>
        <dbReference type="ARBA" id="ARBA00022723"/>
    </source>
</evidence>
<evidence type="ECO:0000313" key="9">
    <source>
        <dbReference type="Proteomes" id="UP000886523"/>
    </source>
</evidence>
<sequence length="101" mass="11332">MVPTVGIPAKDVGDEEEDEDESVGRKLRKTSRRAEPLPTGRSHVCLVEGCGKCFRRREHLKRHTASLHSEQRSFVCPFPGCGKSFSRSDNMMQHGAVHKTQ</sequence>
<evidence type="ECO:0000256" key="6">
    <source>
        <dbReference type="SAM" id="MobiDB-lite"/>
    </source>
</evidence>
<dbReference type="OrthoDB" id="6365676at2759"/>